<keyword evidence="4" id="KW-1015">Disulfide bond</keyword>
<comment type="similarity">
    <text evidence="2">Belongs to the semaphorin family.</text>
</comment>
<dbReference type="InterPro" id="IPR027231">
    <property type="entry name" value="Semaphorin"/>
</dbReference>
<dbReference type="Pfam" id="PF01437">
    <property type="entry name" value="PSI"/>
    <property type="match status" value="1"/>
</dbReference>
<dbReference type="SMART" id="SM00630">
    <property type="entry name" value="Sema"/>
    <property type="match status" value="1"/>
</dbReference>
<dbReference type="Gene3D" id="2.130.10.10">
    <property type="entry name" value="YVTN repeat-like/Quinoprotein amine dehydrogenase"/>
    <property type="match status" value="1"/>
</dbReference>
<dbReference type="Pfam" id="PF19428">
    <property type="entry name" value="Sema4F_C"/>
    <property type="match status" value="1"/>
</dbReference>
<dbReference type="PROSITE" id="PS51004">
    <property type="entry name" value="SEMA"/>
    <property type="match status" value="1"/>
</dbReference>
<dbReference type="InterPro" id="IPR007110">
    <property type="entry name" value="Ig-like_dom"/>
</dbReference>
<dbReference type="InterPro" id="IPR016201">
    <property type="entry name" value="PSI"/>
</dbReference>
<evidence type="ECO:0000256" key="5">
    <source>
        <dbReference type="ARBA" id="ARBA00023180"/>
    </source>
</evidence>
<feature type="domain" description="Sema" evidence="10">
    <location>
        <begin position="174"/>
        <end position="630"/>
    </location>
</feature>
<organism evidence="11 12">
    <name type="scientific">Pipra filicauda</name>
    <name type="common">Wire-tailed manakin</name>
    <dbReference type="NCBI Taxonomy" id="649802"/>
    <lineage>
        <taxon>Eukaryota</taxon>
        <taxon>Metazoa</taxon>
        <taxon>Chordata</taxon>
        <taxon>Craniata</taxon>
        <taxon>Vertebrata</taxon>
        <taxon>Euteleostomi</taxon>
        <taxon>Archelosauria</taxon>
        <taxon>Archosauria</taxon>
        <taxon>Dinosauria</taxon>
        <taxon>Saurischia</taxon>
        <taxon>Theropoda</taxon>
        <taxon>Coelurosauria</taxon>
        <taxon>Aves</taxon>
        <taxon>Neognathae</taxon>
        <taxon>Neoaves</taxon>
        <taxon>Telluraves</taxon>
        <taxon>Australaves</taxon>
        <taxon>Passeriformes</taxon>
        <taxon>Pipridae</taxon>
        <taxon>Pipra</taxon>
    </lineage>
</organism>
<dbReference type="GO" id="GO:0005886">
    <property type="term" value="C:plasma membrane"/>
    <property type="evidence" value="ECO:0007669"/>
    <property type="project" value="TreeGrafter"/>
</dbReference>
<feature type="transmembrane region" description="Helical" evidence="8">
    <location>
        <begin position="809"/>
        <end position="835"/>
    </location>
</feature>
<evidence type="ECO:0000259" key="9">
    <source>
        <dbReference type="PROSITE" id="PS50835"/>
    </source>
</evidence>
<gene>
    <name evidence="12" type="primary">SEMA4A</name>
</gene>
<feature type="domain" description="Ig-like" evidence="9">
    <location>
        <begin position="703"/>
        <end position="765"/>
    </location>
</feature>
<accession>A0A7R5KMW0</accession>
<comment type="subcellular location">
    <subcellularLocation>
        <location evidence="1">Membrane</location>
    </subcellularLocation>
</comment>
<evidence type="ECO:0000256" key="2">
    <source>
        <dbReference type="ARBA" id="ARBA00009492"/>
    </source>
</evidence>
<dbReference type="InterPro" id="IPR001627">
    <property type="entry name" value="Semap_dom"/>
</dbReference>
<proteinExistence type="inferred from homology"/>
<dbReference type="GO" id="GO:0045499">
    <property type="term" value="F:chemorepellent activity"/>
    <property type="evidence" value="ECO:0007669"/>
    <property type="project" value="TreeGrafter"/>
</dbReference>
<dbReference type="FunFam" id="2.130.10.10:FF:000257">
    <property type="entry name" value="semaphorin-4A isoform X2"/>
    <property type="match status" value="1"/>
</dbReference>
<evidence type="ECO:0000256" key="4">
    <source>
        <dbReference type="ARBA" id="ARBA00023157"/>
    </source>
</evidence>
<keyword evidence="8" id="KW-1133">Transmembrane helix</keyword>
<dbReference type="PROSITE" id="PS50835">
    <property type="entry name" value="IG_LIKE"/>
    <property type="match status" value="1"/>
</dbReference>
<comment type="caution">
    <text evidence="6">Lacks conserved residue(s) required for the propagation of feature annotation.</text>
</comment>
<dbReference type="AlphaFoldDB" id="A0A7R5KMW0"/>
<evidence type="ECO:0000256" key="1">
    <source>
        <dbReference type="ARBA" id="ARBA00004370"/>
    </source>
</evidence>
<evidence type="ECO:0000256" key="8">
    <source>
        <dbReference type="SAM" id="Phobius"/>
    </source>
</evidence>
<dbReference type="Gene3D" id="2.60.40.10">
    <property type="entry name" value="Immunoglobulins"/>
    <property type="match status" value="1"/>
</dbReference>
<dbReference type="InterPro" id="IPR045791">
    <property type="entry name" value="Sema4F_C"/>
</dbReference>
<reference evidence="12" key="1">
    <citation type="submission" date="2025-08" db="UniProtKB">
        <authorList>
            <consortium name="RefSeq"/>
        </authorList>
    </citation>
    <scope>IDENTIFICATION</scope>
    <source>
        <tissue evidence="12">Muscle</tissue>
    </source>
</reference>
<dbReference type="GO" id="GO:0030335">
    <property type="term" value="P:positive regulation of cell migration"/>
    <property type="evidence" value="ECO:0007669"/>
    <property type="project" value="TreeGrafter"/>
</dbReference>
<evidence type="ECO:0000313" key="11">
    <source>
        <dbReference type="Proteomes" id="UP000504627"/>
    </source>
</evidence>
<dbReference type="GO" id="GO:0007411">
    <property type="term" value="P:axon guidance"/>
    <property type="evidence" value="ECO:0007669"/>
    <property type="project" value="TreeGrafter"/>
</dbReference>
<dbReference type="GeneID" id="113999199"/>
<dbReference type="PANTHER" id="PTHR11036:SF15">
    <property type="entry name" value="SEMAPHORIN-4A"/>
    <property type="match status" value="1"/>
</dbReference>
<dbReference type="SUPFAM" id="SSF101912">
    <property type="entry name" value="Sema domain"/>
    <property type="match status" value="1"/>
</dbReference>
<evidence type="ECO:0000313" key="12">
    <source>
        <dbReference type="RefSeq" id="XP_039241900.1"/>
    </source>
</evidence>
<keyword evidence="3 8" id="KW-0472">Membrane</keyword>
<feature type="region of interest" description="Disordered" evidence="7">
    <location>
        <begin position="1"/>
        <end position="114"/>
    </location>
</feature>
<keyword evidence="5" id="KW-0325">Glycoprotein</keyword>
<dbReference type="SUPFAM" id="SSF103575">
    <property type="entry name" value="Plexin repeat"/>
    <property type="match status" value="1"/>
</dbReference>
<dbReference type="InParanoid" id="A0A7R5KMW0"/>
<dbReference type="Pfam" id="PF01403">
    <property type="entry name" value="Sema"/>
    <property type="match status" value="1"/>
</dbReference>
<dbReference type="CTD" id="64218"/>
<dbReference type="GO" id="GO:0071526">
    <property type="term" value="P:semaphorin-plexin signaling pathway"/>
    <property type="evidence" value="ECO:0007669"/>
    <property type="project" value="TreeGrafter"/>
</dbReference>
<dbReference type="Gene3D" id="3.30.1680.10">
    <property type="entry name" value="ligand-binding face of the semaphorins, domain 2"/>
    <property type="match status" value="1"/>
</dbReference>
<evidence type="ECO:0000256" key="3">
    <source>
        <dbReference type="ARBA" id="ARBA00023136"/>
    </source>
</evidence>
<feature type="region of interest" description="Disordered" evidence="7">
    <location>
        <begin position="846"/>
        <end position="885"/>
    </location>
</feature>
<dbReference type="InterPro" id="IPR015943">
    <property type="entry name" value="WD40/YVTN_repeat-like_dom_sf"/>
</dbReference>
<dbReference type="PANTHER" id="PTHR11036">
    <property type="entry name" value="SEMAPHORIN"/>
    <property type="match status" value="1"/>
</dbReference>
<evidence type="ECO:0000259" key="10">
    <source>
        <dbReference type="PROSITE" id="PS51004"/>
    </source>
</evidence>
<evidence type="ECO:0000256" key="7">
    <source>
        <dbReference type="SAM" id="MobiDB-lite"/>
    </source>
</evidence>
<dbReference type="InterPro" id="IPR036352">
    <property type="entry name" value="Semap_dom_sf"/>
</dbReference>
<dbReference type="InterPro" id="IPR013783">
    <property type="entry name" value="Ig-like_fold"/>
</dbReference>
<dbReference type="SMART" id="SM00423">
    <property type="entry name" value="PSI"/>
    <property type="match status" value="1"/>
</dbReference>
<dbReference type="GO" id="GO:0030215">
    <property type="term" value="F:semaphorin receptor binding"/>
    <property type="evidence" value="ECO:0007669"/>
    <property type="project" value="InterPro"/>
</dbReference>
<keyword evidence="11" id="KW-1185">Reference proteome</keyword>
<evidence type="ECO:0000256" key="6">
    <source>
        <dbReference type="PROSITE-ProRule" id="PRU00352"/>
    </source>
</evidence>
<dbReference type="Proteomes" id="UP000504627">
    <property type="component" value="Unplaced"/>
</dbReference>
<name>A0A7R5KMW0_9PASS</name>
<dbReference type="GO" id="GO:0001755">
    <property type="term" value="P:neural crest cell migration"/>
    <property type="evidence" value="ECO:0007669"/>
    <property type="project" value="TreeGrafter"/>
</dbReference>
<keyword evidence="8" id="KW-0812">Transmembrane</keyword>
<dbReference type="RefSeq" id="XP_039241900.1">
    <property type="nucleotide sequence ID" value="XM_039385966.1"/>
</dbReference>
<protein>
    <submittedName>
        <fullName evidence="12">Semaphorin-4A isoform X1</fullName>
    </submittedName>
</protein>
<sequence>MYPLPPTGHVAGGAEHPEFPSQLPPPGFAAVPVGVRGQGGGRRHPLPQPAEARPLPAGLSGSRSPGGATRGWAGLQRAQHEPRWGSGSRTTLQLDAGHGPAGVLCPQPPGLRLPPGAGAPGVEVSGSAGAHRRGMVLGPSRGTSLPPPAMPAALRLLCGVVVPAAMLCTEPLPRITFPSEDPRRTLTHFSQDNVSHYDIFLLDESEGELYVGARDRVLALTVSPGSIRARASIMWGPTAEKTSECAFKKKSQETECFNFIRVLVALNQTHLYVCGTYAFSPACTYIHLENFTLVSSGRGQPFLDGKGQCPFDPQHNYTALLVDGELYTGTMNNFQGNEPIISRSLGTRTLLKTDAFLRWLSDDAAFVASFSIPGDDKVYFFFEETAEEFDFFERLLVPRVARVCKSDVGGDKVLQKKWTTFLKAQLVCSQPGHFPFNVIHHAFVLPRRGGSADFYAVFTSQWQAGRAGSAAICAYSQKDLEKVFEGKYKELNKESSRWTVYSGPDMSPRPGSCSVAPSSDKALTFMKDHFLMDEKVSPIQGRPLLVKSDVTYTRIAVDETRGISGTTYRVLFLATAKGLLHKAVELPEGPHIVESIELFRTPEPVKNLLLAPGKGTLYVGYSRGVLQVPLANCSLHRSCAECVLARDPYCAWHSPEGSCQPTHMATEDRSMWLQDIETGSPATTCHRGRSVAMPRAWGPPEDPTIQVLNPQPNTIVHLLCPCHSALATYSWQQPSSAQENTMQLPDHTLVVIVQPGTAGIYKCQAMENGYTWTVAHYQLKGSAEVALGDGLDEEELAWGSSAIGTPVSYWSQFVTVTVLLVVTVTAAACLALLAYRDQLKARSKVRGCSAPHSPPSRHREKVPLNGGTGEPPAPGAATEEEDEGSHACCLQLDGDIDVDNNRLHVPGQNTA</sequence>
<dbReference type="InterPro" id="IPR002165">
    <property type="entry name" value="Plexin_repeat"/>
</dbReference>